<evidence type="ECO:0000256" key="1">
    <source>
        <dbReference type="ARBA" id="ARBA00005417"/>
    </source>
</evidence>
<comment type="caution">
    <text evidence="7">The sequence shown here is derived from an EMBL/GenBank/DDBJ whole genome shotgun (WGS) entry which is preliminary data.</text>
</comment>
<evidence type="ECO:0000313" key="7">
    <source>
        <dbReference type="EMBL" id="GAA2941443.1"/>
    </source>
</evidence>
<dbReference type="PROSITE" id="PS50893">
    <property type="entry name" value="ABC_TRANSPORTER_2"/>
    <property type="match status" value="2"/>
</dbReference>
<dbReference type="Pfam" id="PF13378">
    <property type="entry name" value="MR_MLE_C"/>
    <property type="match status" value="1"/>
</dbReference>
<dbReference type="NCBIfam" id="TIGR01727">
    <property type="entry name" value="oligo_HPY"/>
    <property type="match status" value="1"/>
</dbReference>
<dbReference type="SMART" id="SM00922">
    <property type="entry name" value="MR_MLE"/>
    <property type="match status" value="1"/>
</dbReference>
<dbReference type="Pfam" id="PF00005">
    <property type="entry name" value="ABC_tran"/>
    <property type="match status" value="2"/>
</dbReference>
<feature type="region of interest" description="Disordered" evidence="5">
    <location>
        <begin position="602"/>
        <end position="631"/>
    </location>
</feature>
<dbReference type="SMART" id="SM00382">
    <property type="entry name" value="AAA"/>
    <property type="match status" value="2"/>
</dbReference>
<evidence type="ECO:0000256" key="4">
    <source>
        <dbReference type="ARBA" id="ARBA00022840"/>
    </source>
</evidence>
<dbReference type="PANTHER" id="PTHR43776:SF7">
    <property type="entry name" value="D,D-DIPEPTIDE TRANSPORT ATP-BINDING PROTEIN DDPF-RELATED"/>
    <property type="match status" value="1"/>
</dbReference>
<proteinExistence type="inferred from homology"/>
<evidence type="ECO:0000256" key="5">
    <source>
        <dbReference type="SAM" id="MobiDB-lite"/>
    </source>
</evidence>
<dbReference type="Gene3D" id="3.30.390.10">
    <property type="entry name" value="Enolase-like, N-terminal domain"/>
    <property type="match status" value="1"/>
</dbReference>
<dbReference type="InterPro" id="IPR003593">
    <property type="entry name" value="AAA+_ATPase"/>
</dbReference>
<dbReference type="InterPro" id="IPR003439">
    <property type="entry name" value="ABC_transporter-like_ATP-bd"/>
</dbReference>
<dbReference type="SFLD" id="SFLDS00001">
    <property type="entry name" value="Enolase"/>
    <property type="match status" value="1"/>
</dbReference>
<comment type="similarity">
    <text evidence="1">Belongs to the ABC transporter superfamily.</text>
</comment>
<sequence>MPLLDINRLGVTFHHTSGEPPVRAVDDVSLHLDAGETLAVVGESGSGKTVTALSLLGLNPPPPLCETTGTILLGDTDLRGLDRRSWREVRGSRVAMVFQDPGTALNPLLTIGTQIADAVRAHERMSREQARRRAVEALTQARMPEPEKRLGQYVHELSGGMRQRAAIALAIAARPQLLIADEPTTALDAAVQAEIMTMLRSLCDDLGMGLVLITHDLGVVAEQADRVAVMYAGRIVESGPTAQVLADPRMPYTQALLAATPRLDAPARTRLASIDGRPPRLSDRPPGCSFAPRCPVRADGCESVVPPLLTIGGSHAAACLFADAPRELPVAPPPEAARTRSGEGEQAEGTPLVEFTATDLRYPVRTGALRRVTGHVEAVRQVSLKVAPGRTLALVGESGSGKTSLTKMLLRLETPSGGSVRYDGIDVLRPGPAELRRLQREIQVVFQNPYASLDPRMTVRDILAEPMRVHQLDAGEPELVRLLQDVGLDAHALGRFPSAFSGGQRQRIAIARALSLRPRLIVCDEAVSALDVSVQAQILNLLADLQAEHGMAYLFITHDLAVVRSVAHHIAVMRKGRIVEEGPADRIYEAPSHPYTRELLSMAPGRTSPAPRRVDSAAGTTPPHRQGTEHHMAKVTQVRLTSINTPRHNSITCGHILVELLTDDEALTGVGEMSDLQHLPRYHLDVPELEATLNEILVGLDALQTTEMERRLEANFPQAGYIYDKSRAIKCGVDIAFWDLAAKQLGVRVCDLLGGAVRESVPIAYPVFRQQHEQDVERNLAMVERRLAEGFTFFRVYVGRRLDLDELFLRTARERFGDRITIKSLDFSNLLDAKAACAFAERVADVGYELIESPAPHHDIRGLVQARDRLAVPVSEHVYGFRWALDLVAADAVDVFNVSVIAIGGITPARRIFAIADAAGKACLVGTTQELSIGTAAAAHVAMAMSAVTVPSDPVGPLLYTRDVVTDPVRYTDGLLTVPQGPGLGMSLDPRLVAASAGPLTWAATSAAAVIDRQAAAS</sequence>
<dbReference type="InterPro" id="IPR050319">
    <property type="entry name" value="ABC_transp_ATP-bind"/>
</dbReference>
<keyword evidence="8" id="KW-1185">Reference proteome</keyword>
<dbReference type="Pfam" id="PF02746">
    <property type="entry name" value="MR_MLE_N"/>
    <property type="match status" value="1"/>
</dbReference>
<keyword evidence="3" id="KW-0547">Nucleotide-binding</keyword>
<dbReference type="NCBIfam" id="NF008453">
    <property type="entry name" value="PRK11308.1"/>
    <property type="match status" value="2"/>
</dbReference>
<dbReference type="InterPro" id="IPR036849">
    <property type="entry name" value="Enolase-like_C_sf"/>
</dbReference>
<dbReference type="SUPFAM" id="SSF54826">
    <property type="entry name" value="Enolase N-terminal domain-like"/>
    <property type="match status" value="1"/>
</dbReference>
<dbReference type="InterPro" id="IPR013342">
    <property type="entry name" value="Mandelate_racemase_C"/>
</dbReference>
<dbReference type="EMBL" id="BAAAUD010000031">
    <property type="protein sequence ID" value="GAA2941443.1"/>
    <property type="molecule type" value="Genomic_DNA"/>
</dbReference>
<dbReference type="Gene3D" id="3.20.20.120">
    <property type="entry name" value="Enolase-like C-terminal domain"/>
    <property type="match status" value="1"/>
</dbReference>
<reference evidence="8" key="1">
    <citation type="journal article" date="2019" name="Int. J. Syst. Evol. Microbiol.">
        <title>The Global Catalogue of Microorganisms (GCM) 10K type strain sequencing project: providing services to taxonomists for standard genome sequencing and annotation.</title>
        <authorList>
            <consortium name="The Broad Institute Genomics Platform"/>
            <consortium name="The Broad Institute Genome Sequencing Center for Infectious Disease"/>
            <person name="Wu L."/>
            <person name="Ma J."/>
        </authorList>
    </citation>
    <scope>NUCLEOTIDE SEQUENCE [LARGE SCALE GENOMIC DNA]</scope>
    <source>
        <strain evidence="8">JCM 9088</strain>
    </source>
</reference>
<dbReference type="PROSITE" id="PS00211">
    <property type="entry name" value="ABC_TRANSPORTER_1"/>
    <property type="match status" value="2"/>
</dbReference>
<dbReference type="Gene3D" id="3.40.50.300">
    <property type="entry name" value="P-loop containing nucleotide triphosphate hydrolases"/>
    <property type="match status" value="2"/>
</dbReference>
<dbReference type="InterPro" id="IPR013563">
    <property type="entry name" value="Oligopep_ABC_C"/>
</dbReference>
<keyword evidence="2" id="KW-0813">Transport</keyword>
<accession>A0ABP6JPV2</accession>
<keyword evidence="4" id="KW-0067">ATP-binding</keyword>
<dbReference type="InterPro" id="IPR027417">
    <property type="entry name" value="P-loop_NTPase"/>
</dbReference>
<dbReference type="SUPFAM" id="SSF52540">
    <property type="entry name" value="P-loop containing nucleoside triphosphate hydrolases"/>
    <property type="match status" value="2"/>
</dbReference>
<name>A0ABP6JPV2_9ACTN</name>
<protein>
    <recommendedName>
        <fullName evidence="6">ABC transporter domain-containing protein</fullName>
    </recommendedName>
</protein>
<dbReference type="SUPFAM" id="SSF51604">
    <property type="entry name" value="Enolase C-terminal domain-like"/>
    <property type="match status" value="1"/>
</dbReference>
<dbReference type="InterPro" id="IPR013341">
    <property type="entry name" value="Mandelate_racemase_N_dom"/>
</dbReference>
<dbReference type="Pfam" id="PF08352">
    <property type="entry name" value="oligo_HPY"/>
    <property type="match status" value="2"/>
</dbReference>
<dbReference type="CDD" id="cd03257">
    <property type="entry name" value="ABC_NikE_OppD_transporters"/>
    <property type="match status" value="2"/>
</dbReference>
<feature type="domain" description="ABC transporter" evidence="6">
    <location>
        <begin position="364"/>
        <end position="600"/>
    </location>
</feature>
<dbReference type="InterPro" id="IPR029017">
    <property type="entry name" value="Enolase-like_N"/>
</dbReference>
<dbReference type="NCBIfam" id="NF007739">
    <property type="entry name" value="PRK10419.1"/>
    <property type="match status" value="2"/>
</dbReference>
<dbReference type="InterPro" id="IPR017871">
    <property type="entry name" value="ABC_transporter-like_CS"/>
</dbReference>
<gene>
    <name evidence="7" type="ORF">GCM10010446_28310</name>
</gene>
<dbReference type="Proteomes" id="UP001500403">
    <property type="component" value="Unassembled WGS sequence"/>
</dbReference>
<evidence type="ECO:0000256" key="3">
    <source>
        <dbReference type="ARBA" id="ARBA00022741"/>
    </source>
</evidence>
<dbReference type="PANTHER" id="PTHR43776">
    <property type="entry name" value="TRANSPORT ATP-BINDING PROTEIN"/>
    <property type="match status" value="1"/>
</dbReference>
<evidence type="ECO:0000256" key="2">
    <source>
        <dbReference type="ARBA" id="ARBA00022448"/>
    </source>
</evidence>
<organism evidence="7 8">
    <name type="scientific">Streptomyces enissocaesilis</name>
    <dbReference type="NCBI Taxonomy" id="332589"/>
    <lineage>
        <taxon>Bacteria</taxon>
        <taxon>Bacillati</taxon>
        <taxon>Actinomycetota</taxon>
        <taxon>Actinomycetes</taxon>
        <taxon>Kitasatosporales</taxon>
        <taxon>Streptomycetaceae</taxon>
        <taxon>Streptomyces</taxon>
        <taxon>Streptomyces rochei group</taxon>
    </lineage>
</organism>
<dbReference type="RefSeq" id="WP_344494958.1">
    <property type="nucleotide sequence ID" value="NZ_BAAAUD010000031.1"/>
</dbReference>
<dbReference type="InterPro" id="IPR029065">
    <property type="entry name" value="Enolase_C-like"/>
</dbReference>
<feature type="domain" description="ABC transporter" evidence="6">
    <location>
        <begin position="1"/>
        <end position="257"/>
    </location>
</feature>
<evidence type="ECO:0000313" key="8">
    <source>
        <dbReference type="Proteomes" id="UP001500403"/>
    </source>
</evidence>
<evidence type="ECO:0000259" key="6">
    <source>
        <dbReference type="PROSITE" id="PS50893"/>
    </source>
</evidence>